<dbReference type="AlphaFoldDB" id="A0A9J6H114"/>
<feature type="region of interest" description="Disordered" evidence="1">
    <location>
        <begin position="150"/>
        <end position="264"/>
    </location>
</feature>
<gene>
    <name evidence="3" type="ORF">HPB48_014547</name>
</gene>
<organism evidence="3 4">
    <name type="scientific">Haemaphysalis longicornis</name>
    <name type="common">Bush tick</name>
    <dbReference type="NCBI Taxonomy" id="44386"/>
    <lineage>
        <taxon>Eukaryota</taxon>
        <taxon>Metazoa</taxon>
        <taxon>Ecdysozoa</taxon>
        <taxon>Arthropoda</taxon>
        <taxon>Chelicerata</taxon>
        <taxon>Arachnida</taxon>
        <taxon>Acari</taxon>
        <taxon>Parasitiformes</taxon>
        <taxon>Ixodida</taxon>
        <taxon>Ixodoidea</taxon>
        <taxon>Ixodidae</taxon>
        <taxon>Haemaphysalinae</taxon>
        <taxon>Haemaphysalis</taxon>
    </lineage>
</organism>
<comment type="caution">
    <text evidence="3">The sequence shown here is derived from an EMBL/GenBank/DDBJ whole genome shotgun (WGS) entry which is preliminary data.</text>
</comment>
<accession>A0A9J6H114</accession>
<protein>
    <submittedName>
        <fullName evidence="3">Uncharacterized protein</fullName>
    </submittedName>
</protein>
<keyword evidence="2" id="KW-0472">Membrane</keyword>
<feature type="compositionally biased region" description="Polar residues" evidence="1">
    <location>
        <begin position="435"/>
        <end position="471"/>
    </location>
</feature>
<keyword evidence="2" id="KW-1133">Transmembrane helix</keyword>
<feature type="compositionally biased region" description="Polar residues" evidence="1">
    <location>
        <begin position="80"/>
        <end position="90"/>
    </location>
</feature>
<evidence type="ECO:0000313" key="3">
    <source>
        <dbReference type="EMBL" id="KAH9380380.1"/>
    </source>
</evidence>
<reference evidence="3 4" key="1">
    <citation type="journal article" date="2020" name="Cell">
        <title>Large-Scale Comparative Analyses of Tick Genomes Elucidate Their Genetic Diversity and Vector Capacities.</title>
        <authorList>
            <consortium name="Tick Genome and Microbiome Consortium (TIGMIC)"/>
            <person name="Jia N."/>
            <person name="Wang J."/>
            <person name="Shi W."/>
            <person name="Du L."/>
            <person name="Sun Y."/>
            <person name="Zhan W."/>
            <person name="Jiang J.F."/>
            <person name="Wang Q."/>
            <person name="Zhang B."/>
            <person name="Ji P."/>
            <person name="Bell-Sakyi L."/>
            <person name="Cui X.M."/>
            <person name="Yuan T.T."/>
            <person name="Jiang B.G."/>
            <person name="Yang W.F."/>
            <person name="Lam T.T."/>
            <person name="Chang Q.C."/>
            <person name="Ding S.J."/>
            <person name="Wang X.J."/>
            <person name="Zhu J.G."/>
            <person name="Ruan X.D."/>
            <person name="Zhao L."/>
            <person name="Wei J.T."/>
            <person name="Ye R.Z."/>
            <person name="Que T.C."/>
            <person name="Du C.H."/>
            <person name="Zhou Y.H."/>
            <person name="Cheng J.X."/>
            <person name="Dai P.F."/>
            <person name="Guo W.B."/>
            <person name="Han X.H."/>
            <person name="Huang E.J."/>
            <person name="Li L.F."/>
            <person name="Wei W."/>
            <person name="Gao Y.C."/>
            <person name="Liu J.Z."/>
            <person name="Shao H.Z."/>
            <person name="Wang X."/>
            <person name="Wang C.C."/>
            <person name="Yang T.C."/>
            <person name="Huo Q.B."/>
            <person name="Li W."/>
            <person name="Chen H.Y."/>
            <person name="Chen S.E."/>
            <person name="Zhou L.G."/>
            <person name="Ni X.B."/>
            <person name="Tian J.H."/>
            <person name="Sheng Y."/>
            <person name="Liu T."/>
            <person name="Pan Y.S."/>
            <person name="Xia L.Y."/>
            <person name="Li J."/>
            <person name="Zhao F."/>
            <person name="Cao W.C."/>
        </authorList>
    </citation>
    <scope>NUCLEOTIDE SEQUENCE [LARGE SCALE GENOMIC DNA]</scope>
    <source>
        <strain evidence="3">HaeL-2018</strain>
    </source>
</reference>
<feature type="compositionally biased region" description="Low complexity" evidence="1">
    <location>
        <begin position="343"/>
        <end position="353"/>
    </location>
</feature>
<dbReference type="EMBL" id="JABSTR010000010">
    <property type="protein sequence ID" value="KAH9380380.1"/>
    <property type="molecule type" value="Genomic_DNA"/>
</dbReference>
<keyword evidence="2" id="KW-0812">Transmembrane</keyword>
<feature type="compositionally biased region" description="Basic and acidic residues" evidence="1">
    <location>
        <begin position="39"/>
        <end position="52"/>
    </location>
</feature>
<dbReference type="VEuPathDB" id="VectorBase:HLOH_057278"/>
<keyword evidence="4" id="KW-1185">Reference proteome</keyword>
<evidence type="ECO:0000256" key="1">
    <source>
        <dbReference type="SAM" id="MobiDB-lite"/>
    </source>
</evidence>
<feature type="compositionally biased region" description="Polar residues" evidence="1">
    <location>
        <begin position="111"/>
        <end position="137"/>
    </location>
</feature>
<feature type="compositionally biased region" description="Low complexity" evidence="1">
    <location>
        <begin position="472"/>
        <end position="491"/>
    </location>
</feature>
<feature type="transmembrane region" description="Helical" evidence="2">
    <location>
        <begin position="371"/>
        <end position="391"/>
    </location>
</feature>
<feature type="region of interest" description="Disordered" evidence="1">
    <location>
        <begin position="310"/>
        <end position="353"/>
    </location>
</feature>
<proteinExistence type="predicted"/>
<sequence>MSHRGSSRTASVARGLSPCTGPLNATPSRQDTASRHRSLSRDRPREPPRSFPDDAGANRETSTFNNLEILCETRAESWNRPRSNASSAPLSSPVPMSADRRGRSASRHRSTGSSGNWRNTSRVGQTAPPSLRTQRLSSVVRETIPSVLTQLNGQVRRRKASTYEPWRRRSSSAPHTAAGDYPRARDASASGRQRRPSSMAAGADASWLCRLRSSTTGRYSPPTGLPNGASRVRPQTAKTILRASLRPSPTPEEQHASQGDMYTPPPLNVHVVVVHKQRTSLQSAQVCERSTGNLTAVEDPPVDIFVTASPVEEPSPTRTGQASSSRRTQAVAPVTKPRSHEGSPPLDSLPLPTTDVNYGDEQPGQRFCMKFWFLGSVAVVPVILPLLLLWLSYYITPGAKRVTAGSSPALRNHSTSMNRPNLGPTILRTKGPTVRVTSLPTSNPTLGLMSLPTSSSTKGPTSIPTSSPTLGSTRSPTSIRTPSPTPPLLTTEPPFLAGCGGEVPVEEPQVSSPVGAVNFTKKAKLQNTFCIYNNTRVTEGRGTPFLPENDCPSRTAEYRVLVGESSKWNRRIPDANF</sequence>
<evidence type="ECO:0000256" key="2">
    <source>
        <dbReference type="SAM" id="Phobius"/>
    </source>
</evidence>
<name>A0A9J6H114_HAELO</name>
<dbReference type="Proteomes" id="UP000821853">
    <property type="component" value="Chromosome 8"/>
</dbReference>
<feature type="region of interest" description="Disordered" evidence="1">
    <location>
        <begin position="405"/>
        <end position="491"/>
    </location>
</feature>
<feature type="region of interest" description="Disordered" evidence="1">
    <location>
        <begin position="1"/>
        <end position="138"/>
    </location>
</feature>
<evidence type="ECO:0000313" key="4">
    <source>
        <dbReference type="Proteomes" id="UP000821853"/>
    </source>
</evidence>
<feature type="compositionally biased region" description="Polar residues" evidence="1">
    <location>
        <begin position="316"/>
        <end position="328"/>
    </location>
</feature>